<evidence type="ECO:0000256" key="2">
    <source>
        <dbReference type="ARBA" id="ARBA00001946"/>
    </source>
</evidence>
<dbReference type="RefSeq" id="WP_092012862.1">
    <property type="nucleotide sequence ID" value="NZ_FOXH01000002.1"/>
</dbReference>
<evidence type="ECO:0000256" key="8">
    <source>
        <dbReference type="RuleBase" id="RU364068"/>
    </source>
</evidence>
<reference evidence="9 10" key="1">
    <citation type="submission" date="2016-10" db="EMBL/GenBank/DDBJ databases">
        <authorList>
            <person name="de Groot N.N."/>
        </authorList>
    </citation>
    <scope>NUCLEOTIDE SEQUENCE [LARGE SCALE GENOMIC DNA]</scope>
    <source>
        <strain evidence="10">E92,LMG 26720,CCM 7988</strain>
    </source>
</reference>
<comment type="catalytic activity">
    <reaction evidence="1 8">
        <text>a myo-inositol phosphate + H2O = myo-inositol + phosphate</text>
        <dbReference type="Rhea" id="RHEA:24056"/>
        <dbReference type="ChEBI" id="CHEBI:15377"/>
        <dbReference type="ChEBI" id="CHEBI:17268"/>
        <dbReference type="ChEBI" id="CHEBI:43474"/>
        <dbReference type="ChEBI" id="CHEBI:84139"/>
        <dbReference type="EC" id="3.1.3.25"/>
    </reaction>
</comment>
<feature type="binding site" evidence="7">
    <location>
        <position position="214"/>
    </location>
    <ligand>
        <name>Mg(2+)</name>
        <dbReference type="ChEBI" id="CHEBI:18420"/>
        <label>1</label>
        <note>catalytic</note>
    </ligand>
</feature>
<dbReference type="PANTHER" id="PTHR20854:SF4">
    <property type="entry name" value="INOSITOL-1-MONOPHOSPHATASE-RELATED"/>
    <property type="match status" value="1"/>
</dbReference>
<dbReference type="Gene3D" id="3.40.190.80">
    <property type="match status" value="1"/>
</dbReference>
<evidence type="ECO:0000256" key="7">
    <source>
        <dbReference type="PIRSR" id="PIRSR600760-2"/>
    </source>
</evidence>
<dbReference type="GO" id="GO:0046854">
    <property type="term" value="P:phosphatidylinositol phosphate biosynthetic process"/>
    <property type="evidence" value="ECO:0007669"/>
    <property type="project" value="InterPro"/>
</dbReference>
<dbReference type="FunFam" id="3.30.540.10:FF:000003">
    <property type="entry name" value="Inositol-1-monophosphatase"/>
    <property type="match status" value="1"/>
</dbReference>
<dbReference type="PRINTS" id="PR00377">
    <property type="entry name" value="IMPHPHTASES"/>
</dbReference>
<gene>
    <name evidence="9" type="ORF">SAMN04515674_102295</name>
</gene>
<dbReference type="PROSITE" id="PS00630">
    <property type="entry name" value="IMP_2"/>
    <property type="match status" value="1"/>
</dbReference>
<dbReference type="EC" id="3.1.3.25" evidence="8"/>
<dbReference type="InterPro" id="IPR022337">
    <property type="entry name" value="Inositol_monophosphatase_SuhB"/>
</dbReference>
<proteinExistence type="inferred from homology"/>
<feature type="binding site" evidence="7">
    <location>
        <position position="89"/>
    </location>
    <ligand>
        <name>Mg(2+)</name>
        <dbReference type="ChEBI" id="CHEBI:18420"/>
        <label>1</label>
        <note>catalytic</note>
    </ligand>
</feature>
<organism evidence="9 10">
    <name type="scientific">Pseudarcicella hirudinis</name>
    <dbReference type="NCBI Taxonomy" id="1079859"/>
    <lineage>
        <taxon>Bacteria</taxon>
        <taxon>Pseudomonadati</taxon>
        <taxon>Bacteroidota</taxon>
        <taxon>Cytophagia</taxon>
        <taxon>Cytophagales</taxon>
        <taxon>Flectobacillaceae</taxon>
        <taxon>Pseudarcicella</taxon>
    </lineage>
</organism>
<dbReference type="GO" id="GO:0008934">
    <property type="term" value="F:inositol monophosphate 1-phosphatase activity"/>
    <property type="evidence" value="ECO:0007669"/>
    <property type="project" value="InterPro"/>
</dbReference>
<dbReference type="InterPro" id="IPR000760">
    <property type="entry name" value="Inositol_monophosphatase-like"/>
</dbReference>
<dbReference type="InterPro" id="IPR033942">
    <property type="entry name" value="IMPase"/>
</dbReference>
<dbReference type="PANTHER" id="PTHR20854">
    <property type="entry name" value="INOSITOL MONOPHOSPHATASE"/>
    <property type="match status" value="1"/>
</dbReference>
<evidence type="ECO:0000313" key="10">
    <source>
        <dbReference type="Proteomes" id="UP000199306"/>
    </source>
</evidence>
<name>A0A1I5P5U4_9BACT</name>
<dbReference type="InterPro" id="IPR020550">
    <property type="entry name" value="Inositol_monophosphatase_CS"/>
</dbReference>
<dbReference type="GO" id="GO:0007165">
    <property type="term" value="P:signal transduction"/>
    <property type="evidence" value="ECO:0007669"/>
    <property type="project" value="TreeGrafter"/>
</dbReference>
<dbReference type="PROSITE" id="PS00629">
    <property type="entry name" value="IMP_1"/>
    <property type="match status" value="1"/>
</dbReference>
<dbReference type="InterPro" id="IPR020583">
    <property type="entry name" value="Inositol_monoP_metal-BS"/>
</dbReference>
<evidence type="ECO:0000256" key="1">
    <source>
        <dbReference type="ARBA" id="ARBA00001033"/>
    </source>
</evidence>
<keyword evidence="6 7" id="KW-0460">Magnesium</keyword>
<dbReference type="GO" id="GO:0006020">
    <property type="term" value="P:inositol metabolic process"/>
    <property type="evidence" value="ECO:0007669"/>
    <property type="project" value="TreeGrafter"/>
</dbReference>
<comment type="similarity">
    <text evidence="3 8">Belongs to the inositol monophosphatase superfamily.</text>
</comment>
<evidence type="ECO:0000256" key="3">
    <source>
        <dbReference type="ARBA" id="ARBA00009759"/>
    </source>
</evidence>
<feature type="binding site" evidence="7">
    <location>
        <position position="86"/>
    </location>
    <ligand>
        <name>Mg(2+)</name>
        <dbReference type="ChEBI" id="CHEBI:18420"/>
        <label>1</label>
        <note>catalytic</note>
    </ligand>
</feature>
<dbReference type="CDD" id="cd01639">
    <property type="entry name" value="IMPase"/>
    <property type="match status" value="1"/>
</dbReference>
<keyword evidence="4 7" id="KW-0479">Metal-binding</keyword>
<dbReference type="STRING" id="1079859.SAMN04515674_102295"/>
<dbReference type="Gene3D" id="3.30.540.10">
    <property type="entry name" value="Fructose-1,6-Bisphosphatase, subunit A, domain 1"/>
    <property type="match status" value="1"/>
</dbReference>
<dbReference type="AlphaFoldDB" id="A0A1I5P5U4"/>
<evidence type="ECO:0000256" key="5">
    <source>
        <dbReference type="ARBA" id="ARBA00022801"/>
    </source>
</evidence>
<comment type="cofactor">
    <cofactor evidence="2 7 8">
        <name>Mg(2+)</name>
        <dbReference type="ChEBI" id="CHEBI:18420"/>
    </cofactor>
</comment>
<dbReference type="SUPFAM" id="SSF56655">
    <property type="entry name" value="Carbohydrate phosphatase"/>
    <property type="match status" value="1"/>
</dbReference>
<dbReference type="Pfam" id="PF00459">
    <property type="entry name" value="Inositol_P"/>
    <property type="match status" value="1"/>
</dbReference>
<keyword evidence="5 8" id="KW-0378">Hydrolase</keyword>
<dbReference type="EMBL" id="FOXH01000002">
    <property type="protein sequence ID" value="SFP29333.1"/>
    <property type="molecule type" value="Genomic_DNA"/>
</dbReference>
<sequence>MNLEEITLKVAALASETAVFVKQAASEFKKDNIEYKGLNDLVSYVDKETEERLVKGLSEIIPEAGFIAEEGSGQKFTNQAYAWVIDPVDGTTNYIHGLPVFAISIALMHKKKVVAGVVHEVNRNESFYAWKDGGAYLNGEQIKVSEVAELKDALLATGFPYYDFELMENYLRILKELMQKSHGLRRMGAASVDLVYTACGRFEGFFEYNLKPWDVAAGTLIVQEAGGFVSDFGGGKDFIFGRELIAACGVFPELKEVIQRNWTKLQMAEFIL</sequence>
<evidence type="ECO:0000256" key="4">
    <source>
        <dbReference type="ARBA" id="ARBA00022723"/>
    </source>
</evidence>
<evidence type="ECO:0000313" key="9">
    <source>
        <dbReference type="EMBL" id="SFP29333.1"/>
    </source>
</evidence>
<dbReference type="Proteomes" id="UP000199306">
    <property type="component" value="Unassembled WGS sequence"/>
</dbReference>
<dbReference type="OrthoDB" id="9772456at2"/>
<dbReference type="GO" id="GO:0046872">
    <property type="term" value="F:metal ion binding"/>
    <property type="evidence" value="ECO:0007669"/>
    <property type="project" value="UniProtKB-KW"/>
</dbReference>
<evidence type="ECO:0000256" key="6">
    <source>
        <dbReference type="ARBA" id="ARBA00022842"/>
    </source>
</evidence>
<dbReference type="FunFam" id="3.40.190.80:FF:000002">
    <property type="entry name" value="Inositol-1-monophosphatase"/>
    <property type="match status" value="1"/>
</dbReference>
<protein>
    <recommendedName>
        <fullName evidence="8">Inositol-1-monophosphatase</fullName>
        <ecNumber evidence="8">3.1.3.25</ecNumber>
    </recommendedName>
</protein>
<accession>A0A1I5P5U4</accession>
<feature type="binding site" evidence="7">
    <location>
        <position position="69"/>
    </location>
    <ligand>
        <name>Mg(2+)</name>
        <dbReference type="ChEBI" id="CHEBI:18420"/>
        <label>1</label>
        <note>catalytic</note>
    </ligand>
</feature>
<keyword evidence="10" id="KW-1185">Reference proteome</keyword>
<dbReference type="PRINTS" id="PR01959">
    <property type="entry name" value="SBIMPHPHTASE"/>
</dbReference>